<name>A0ABQ3XC69_9ACTN</name>
<comment type="caution">
    <text evidence="2">The sequence shown here is derived from an EMBL/GenBank/DDBJ whole genome shotgun (WGS) entry which is preliminary data.</text>
</comment>
<dbReference type="RefSeq" id="WP_203797508.1">
    <property type="nucleotide sequence ID" value="NZ_BAAAQE010000027.1"/>
</dbReference>
<keyword evidence="3" id="KW-1185">Reference proteome</keyword>
<organism evidence="2 3">
    <name type="scientific">Actinoplanes couchii</name>
    <dbReference type="NCBI Taxonomy" id="403638"/>
    <lineage>
        <taxon>Bacteria</taxon>
        <taxon>Bacillati</taxon>
        <taxon>Actinomycetota</taxon>
        <taxon>Actinomycetes</taxon>
        <taxon>Micromonosporales</taxon>
        <taxon>Micromonosporaceae</taxon>
        <taxon>Actinoplanes</taxon>
    </lineage>
</organism>
<accession>A0ABQ3XC69</accession>
<proteinExistence type="predicted"/>
<feature type="region of interest" description="Disordered" evidence="1">
    <location>
        <begin position="1"/>
        <end position="29"/>
    </location>
</feature>
<evidence type="ECO:0000313" key="2">
    <source>
        <dbReference type="EMBL" id="GID56074.1"/>
    </source>
</evidence>
<dbReference type="Proteomes" id="UP000612282">
    <property type="component" value="Unassembled WGS sequence"/>
</dbReference>
<protein>
    <submittedName>
        <fullName evidence="2">Uncharacterized protein</fullName>
    </submittedName>
</protein>
<dbReference type="EMBL" id="BOMG01000055">
    <property type="protein sequence ID" value="GID56074.1"/>
    <property type="molecule type" value="Genomic_DNA"/>
</dbReference>
<evidence type="ECO:0000256" key="1">
    <source>
        <dbReference type="SAM" id="MobiDB-lite"/>
    </source>
</evidence>
<sequence length="109" mass="10835">MGIELPATGPPAAEPLAVEPPAFEPSVTEPPAVELPAVEAAELVGGLDVLLSGVGEVRGLGILVVRADELGASAWGVGFGVVALGWGLGTLVWGTGFMGATSELTTGMR</sequence>
<evidence type="ECO:0000313" key="3">
    <source>
        <dbReference type="Proteomes" id="UP000612282"/>
    </source>
</evidence>
<gene>
    <name evidence="2" type="ORF">Aco03nite_044780</name>
</gene>
<reference evidence="2 3" key="1">
    <citation type="submission" date="2021-01" db="EMBL/GenBank/DDBJ databases">
        <title>Whole genome shotgun sequence of Actinoplanes couchii NBRC 106145.</title>
        <authorList>
            <person name="Komaki H."/>
            <person name="Tamura T."/>
        </authorList>
    </citation>
    <scope>NUCLEOTIDE SEQUENCE [LARGE SCALE GENOMIC DNA]</scope>
    <source>
        <strain evidence="2 3">NBRC 106145</strain>
    </source>
</reference>
<feature type="compositionally biased region" description="Low complexity" evidence="1">
    <location>
        <begin position="14"/>
        <end position="29"/>
    </location>
</feature>